<keyword evidence="1" id="KW-1133">Transmembrane helix</keyword>
<sequence>MRGKQESRAMRGRAVTRAPRDIAHEGFLTHGRMRWAKVAGGLSVLAIVAYALVDQTPRPNGGTALGYLLGTLGLLLIVWLSTIGLRKRIITTKPYSLKAWTSAHVYLGLSLIVIGTLHAGFQLGWNVHTLAWVLMMLVIVSGIYGVVVYARLPAQLSANRNEATQPQMLEAIRTLDRQLDTAAQPLARAEADLVRLSLEECEVSGGLWQRLTARHPRCGNARARDAIQGLVNEQMRRAKPDPALTQILFLLERKDAALAQARRHIRMKTQLEIWLYLHVPMTIALLVALTAHVLSVFIYW</sequence>
<keyword evidence="3" id="KW-1185">Reference proteome</keyword>
<feature type="transmembrane region" description="Helical" evidence="1">
    <location>
        <begin position="273"/>
        <end position="299"/>
    </location>
</feature>
<keyword evidence="1" id="KW-0812">Transmembrane</keyword>
<dbReference type="Proteomes" id="UP000538147">
    <property type="component" value="Unassembled WGS sequence"/>
</dbReference>
<keyword evidence="1" id="KW-0472">Membrane</keyword>
<feature type="transmembrane region" description="Helical" evidence="1">
    <location>
        <begin position="65"/>
        <end position="85"/>
    </location>
</feature>
<dbReference type="AlphaFoldDB" id="A0A841LDC0"/>
<comment type="caution">
    <text evidence="2">The sequence shown here is derived from an EMBL/GenBank/DDBJ whole genome shotgun (WGS) entry which is preliminary data.</text>
</comment>
<reference evidence="2 3" key="1">
    <citation type="submission" date="2020-08" db="EMBL/GenBank/DDBJ databases">
        <title>Genomic Encyclopedia of Type Strains, Phase IV (KMG-IV): sequencing the most valuable type-strain genomes for metagenomic binning, comparative biology and taxonomic classification.</title>
        <authorList>
            <person name="Goeker M."/>
        </authorList>
    </citation>
    <scope>NUCLEOTIDE SEQUENCE [LARGE SCALE GENOMIC DNA]</scope>
    <source>
        <strain evidence="2 3">DSM 102189</strain>
    </source>
</reference>
<proteinExistence type="predicted"/>
<organism evidence="2 3">
    <name type="scientific">Polymorphobacter multimanifer</name>
    <dbReference type="NCBI Taxonomy" id="1070431"/>
    <lineage>
        <taxon>Bacteria</taxon>
        <taxon>Pseudomonadati</taxon>
        <taxon>Pseudomonadota</taxon>
        <taxon>Alphaproteobacteria</taxon>
        <taxon>Sphingomonadales</taxon>
        <taxon>Sphingosinicellaceae</taxon>
        <taxon>Polymorphobacter</taxon>
    </lineage>
</organism>
<feature type="transmembrane region" description="Helical" evidence="1">
    <location>
        <begin position="131"/>
        <end position="150"/>
    </location>
</feature>
<protein>
    <recommendedName>
        <fullName evidence="4">Ferric reductase like transmembrane component</fullName>
    </recommendedName>
</protein>
<evidence type="ECO:0000313" key="3">
    <source>
        <dbReference type="Proteomes" id="UP000538147"/>
    </source>
</evidence>
<dbReference type="RefSeq" id="WP_243452715.1">
    <property type="nucleotide sequence ID" value="NZ_JACIIV010000008.1"/>
</dbReference>
<name>A0A841LDC0_9SPHN</name>
<feature type="transmembrane region" description="Helical" evidence="1">
    <location>
        <begin position="35"/>
        <end position="53"/>
    </location>
</feature>
<gene>
    <name evidence="2" type="ORF">FHS79_001306</name>
</gene>
<dbReference type="EMBL" id="JACIIV010000008">
    <property type="protein sequence ID" value="MBB6227142.1"/>
    <property type="molecule type" value="Genomic_DNA"/>
</dbReference>
<feature type="transmembrane region" description="Helical" evidence="1">
    <location>
        <begin position="105"/>
        <end position="125"/>
    </location>
</feature>
<evidence type="ECO:0000313" key="2">
    <source>
        <dbReference type="EMBL" id="MBB6227142.1"/>
    </source>
</evidence>
<evidence type="ECO:0008006" key="4">
    <source>
        <dbReference type="Google" id="ProtNLM"/>
    </source>
</evidence>
<accession>A0A841LDC0</accession>
<evidence type="ECO:0000256" key="1">
    <source>
        <dbReference type="SAM" id="Phobius"/>
    </source>
</evidence>